<dbReference type="AlphaFoldDB" id="A0A5B7JM23"/>
<keyword evidence="2" id="KW-1185">Reference proteome</keyword>
<sequence length="55" mass="6096">MPNLCGVNQKLLAEALSSVKKGGEWPERRWQGGQGYGGRWSADVVYILTSRSMVQ</sequence>
<accession>A0A5B7JM23</accession>
<protein>
    <submittedName>
        <fullName evidence="1">Uncharacterized protein</fullName>
    </submittedName>
</protein>
<reference evidence="1 2" key="1">
    <citation type="submission" date="2019-05" db="EMBL/GenBank/DDBJ databases">
        <title>Another draft genome of Portunus trituberculatus and its Hox gene families provides insights of decapod evolution.</title>
        <authorList>
            <person name="Jeong J.-H."/>
            <person name="Song I."/>
            <person name="Kim S."/>
            <person name="Choi T."/>
            <person name="Kim D."/>
            <person name="Ryu S."/>
            <person name="Kim W."/>
        </authorList>
    </citation>
    <scope>NUCLEOTIDE SEQUENCE [LARGE SCALE GENOMIC DNA]</scope>
    <source>
        <tissue evidence="1">Muscle</tissue>
    </source>
</reference>
<dbReference type="EMBL" id="VSRR010111623">
    <property type="protein sequence ID" value="MPC97830.1"/>
    <property type="molecule type" value="Genomic_DNA"/>
</dbReference>
<evidence type="ECO:0000313" key="1">
    <source>
        <dbReference type="EMBL" id="MPC97830.1"/>
    </source>
</evidence>
<comment type="caution">
    <text evidence="1">The sequence shown here is derived from an EMBL/GenBank/DDBJ whole genome shotgun (WGS) entry which is preliminary data.</text>
</comment>
<name>A0A5B7JM23_PORTR</name>
<organism evidence="1 2">
    <name type="scientific">Portunus trituberculatus</name>
    <name type="common">Swimming crab</name>
    <name type="synonym">Neptunus trituberculatus</name>
    <dbReference type="NCBI Taxonomy" id="210409"/>
    <lineage>
        <taxon>Eukaryota</taxon>
        <taxon>Metazoa</taxon>
        <taxon>Ecdysozoa</taxon>
        <taxon>Arthropoda</taxon>
        <taxon>Crustacea</taxon>
        <taxon>Multicrustacea</taxon>
        <taxon>Malacostraca</taxon>
        <taxon>Eumalacostraca</taxon>
        <taxon>Eucarida</taxon>
        <taxon>Decapoda</taxon>
        <taxon>Pleocyemata</taxon>
        <taxon>Brachyura</taxon>
        <taxon>Eubrachyura</taxon>
        <taxon>Portunoidea</taxon>
        <taxon>Portunidae</taxon>
        <taxon>Portuninae</taxon>
        <taxon>Portunus</taxon>
    </lineage>
</organism>
<proteinExistence type="predicted"/>
<dbReference type="Proteomes" id="UP000324222">
    <property type="component" value="Unassembled WGS sequence"/>
</dbReference>
<gene>
    <name evidence="1" type="ORF">E2C01_093165</name>
</gene>
<evidence type="ECO:0000313" key="2">
    <source>
        <dbReference type="Proteomes" id="UP000324222"/>
    </source>
</evidence>